<dbReference type="Proteomes" id="UP000187266">
    <property type="component" value="Chromosome"/>
</dbReference>
<organism evidence="1 2">
    <name type="scientific">Brevirhabdus pacifica</name>
    <dbReference type="NCBI Taxonomy" id="1267768"/>
    <lineage>
        <taxon>Bacteria</taxon>
        <taxon>Pseudomonadati</taxon>
        <taxon>Pseudomonadota</taxon>
        <taxon>Alphaproteobacteria</taxon>
        <taxon>Rhodobacterales</taxon>
        <taxon>Paracoccaceae</taxon>
        <taxon>Brevirhabdus</taxon>
    </lineage>
</organism>
<dbReference type="RefSeq" id="WP_076979041.1">
    <property type="nucleotide sequence ID" value="NZ_CP019124.1"/>
</dbReference>
<proteinExistence type="predicted"/>
<accession>A0A2M9DF51</accession>
<dbReference type="STRING" id="1267768.BV394_04145"/>
<dbReference type="AlphaFoldDB" id="A0A1U7DGL8"/>
<sequence length="219" mass="25122">MSFRHEEKIPLTPSEAVELEERMRTRGMVTLYPERLIRSVYFETPDCRMLADGEEGVLPRRKIRIRDYPEGEAEDTAGGALETKISAVEGRFKLTRKLDQAEVRRLMRDGIFDQAYGVLEPRLEVRYLRRYFSFRGIRVTFDRQIRYAKAEVGVQADPGLAEPWEVCELKAPVGLSPDHLMDAIDIPRRRFSKFANGMLAVTRGRPLADASMALMAGRE</sequence>
<dbReference type="EMBL" id="CP019124">
    <property type="protein sequence ID" value="APX89018.1"/>
    <property type="molecule type" value="Genomic_DNA"/>
</dbReference>
<dbReference type="SUPFAM" id="SSF55154">
    <property type="entry name" value="CYTH-like phosphatases"/>
    <property type="match status" value="1"/>
</dbReference>
<dbReference type="Pfam" id="PF09359">
    <property type="entry name" value="VTC"/>
    <property type="match status" value="2"/>
</dbReference>
<accession>A0A1U7DGL8</accession>
<reference evidence="1" key="1">
    <citation type="submission" date="2017-01" db="EMBL/GenBank/DDBJ databases">
        <title>Genomic analysis of Xuhuaishuia manganoxidans DY6-4.</title>
        <authorList>
            <person name="Wang X."/>
        </authorList>
    </citation>
    <scope>NUCLEOTIDE SEQUENCE [LARGE SCALE GENOMIC DNA]</scope>
    <source>
        <strain evidence="1">DY6-4</strain>
    </source>
</reference>
<name>A0A1U7DGL8_9RHOB</name>
<keyword evidence="2" id="KW-1185">Reference proteome</keyword>
<evidence type="ECO:0000313" key="1">
    <source>
        <dbReference type="EMBL" id="APX89018.1"/>
    </source>
</evidence>
<evidence type="ECO:0000313" key="2">
    <source>
        <dbReference type="Proteomes" id="UP000187266"/>
    </source>
</evidence>
<gene>
    <name evidence="1" type="ORF">BV394_04145</name>
</gene>
<dbReference type="InterPro" id="IPR033469">
    <property type="entry name" value="CYTH-like_dom_sf"/>
</dbReference>
<dbReference type="InterPro" id="IPR018966">
    <property type="entry name" value="VTC_domain"/>
</dbReference>
<protein>
    <submittedName>
        <fullName evidence="1">Uncharacterized protein</fullName>
    </submittedName>
</protein>